<dbReference type="Pfam" id="PF00696">
    <property type="entry name" value="AA_kinase"/>
    <property type="match status" value="1"/>
</dbReference>
<evidence type="ECO:0000256" key="9">
    <source>
        <dbReference type="SAM" id="MobiDB-lite"/>
    </source>
</evidence>
<dbReference type="EMBL" id="JBHFFA010000004">
    <property type="protein sequence ID" value="KAL2631097.1"/>
    <property type="molecule type" value="Genomic_DNA"/>
</dbReference>
<dbReference type="SUPFAM" id="SSF53633">
    <property type="entry name" value="Carbamate kinase-like"/>
    <property type="match status" value="1"/>
</dbReference>
<comment type="pathway">
    <text evidence="1">Amino-acid biosynthesis; L-arginine biosynthesis; N(2)-acetyl-L-ornithine from L-glutamate: step 1/4.</text>
</comment>
<keyword evidence="12" id="KW-1185">Reference proteome</keyword>
<comment type="similarity">
    <text evidence="2">Belongs to the acetyltransferase family. ArgA subfamily.</text>
</comment>
<dbReference type="GO" id="GO:0006526">
    <property type="term" value="P:L-arginine biosynthetic process"/>
    <property type="evidence" value="ECO:0007669"/>
    <property type="project" value="UniProtKB-KW"/>
</dbReference>
<keyword evidence="4" id="KW-0055">Arginine biosynthesis</keyword>
<organism evidence="11 12">
    <name type="scientific">Riccia fluitans</name>
    <dbReference type="NCBI Taxonomy" id="41844"/>
    <lineage>
        <taxon>Eukaryota</taxon>
        <taxon>Viridiplantae</taxon>
        <taxon>Streptophyta</taxon>
        <taxon>Embryophyta</taxon>
        <taxon>Marchantiophyta</taxon>
        <taxon>Marchantiopsida</taxon>
        <taxon>Marchantiidae</taxon>
        <taxon>Marchantiales</taxon>
        <taxon>Ricciaceae</taxon>
        <taxon>Riccia</taxon>
    </lineage>
</organism>
<evidence type="ECO:0000256" key="1">
    <source>
        <dbReference type="ARBA" id="ARBA00004925"/>
    </source>
</evidence>
<dbReference type="InterPro" id="IPR033719">
    <property type="entry name" value="NAGS_kin"/>
</dbReference>
<evidence type="ECO:0000313" key="12">
    <source>
        <dbReference type="Proteomes" id="UP001605036"/>
    </source>
</evidence>
<dbReference type="EC" id="2.3.1.1" evidence="3"/>
<protein>
    <recommendedName>
        <fullName evidence="3">amino-acid N-acetyltransferase</fullName>
        <ecNumber evidence="3">2.3.1.1</ecNumber>
    </recommendedName>
</protein>
<feature type="domain" description="N-acetyltransferase" evidence="10">
    <location>
        <begin position="485"/>
        <end position="633"/>
    </location>
</feature>
<dbReference type="AlphaFoldDB" id="A0ABD1YK16"/>
<reference evidence="11 12" key="1">
    <citation type="submission" date="2024-09" db="EMBL/GenBank/DDBJ databases">
        <title>Chromosome-scale assembly of Riccia fluitans.</title>
        <authorList>
            <person name="Paukszto L."/>
            <person name="Sawicki J."/>
            <person name="Karawczyk K."/>
            <person name="Piernik-Szablinska J."/>
            <person name="Szczecinska M."/>
            <person name="Mazdziarz M."/>
        </authorList>
    </citation>
    <scope>NUCLEOTIDE SEQUENCE [LARGE SCALE GENOMIC DNA]</scope>
    <source>
        <strain evidence="11">Rf_01</strain>
        <tissue evidence="11">Aerial parts of the thallus</tissue>
    </source>
</reference>
<comment type="catalytic activity">
    <reaction evidence="8">
        <text>L-glutamate + acetyl-CoA = N-acetyl-L-glutamate + CoA + H(+)</text>
        <dbReference type="Rhea" id="RHEA:24292"/>
        <dbReference type="ChEBI" id="CHEBI:15378"/>
        <dbReference type="ChEBI" id="CHEBI:29985"/>
        <dbReference type="ChEBI" id="CHEBI:44337"/>
        <dbReference type="ChEBI" id="CHEBI:57287"/>
        <dbReference type="ChEBI" id="CHEBI:57288"/>
        <dbReference type="EC" id="2.3.1.1"/>
    </reaction>
</comment>
<dbReference type="CDD" id="cd04237">
    <property type="entry name" value="AAK_NAGS-ABP"/>
    <property type="match status" value="1"/>
</dbReference>
<name>A0ABD1YK16_9MARC</name>
<dbReference type="InterPro" id="IPR010167">
    <property type="entry name" value="NH2A_AcTrfase"/>
</dbReference>
<keyword evidence="6" id="KW-0808">Transferase</keyword>
<dbReference type="InterPro" id="IPR036393">
    <property type="entry name" value="AceGlu_kinase-like_sf"/>
</dbReference>
<dbReference type="PROSITE" id="PS51186">
    <property type="entry name" value="GNAT"/>
    <property type="match status" value="1"/>
</dbReference>
<dbReference type="GO" id="GO:0140085">
    <property type="term" value="F:L-amino-acid N-acetyltransferase activity"/>
    <property type="evidence" value="ECO:0007669"/>
    <property type="project" value="UniProtKB-ARBA"/>
</dbReference>
<dbReference type="CDD" id="cd04301">
    <property type="entry name" value="NAT_SF"/>
    <property type="match status" value="1"/>
</dbReference>
<evidence type="ECO:0000256" key="7">
    <source>
        <dbReference type="ARBA" id="ARBA00023315"/>
    </source>
</evidence>
<sequence>MLRCPCSAFSCFDFLIGNRNSRAVNFDPLSPSRLQSGPQLPAFTDGRKSISSQFLGATTGIGSIRARQFQANCCRTSVSRRQTERSDEWPNDMEVSENLNGSLESRTENEEFLKDDDKGALFVQWFRGSWPYIQGYRSCTFVLVISGEVVADRSKIDGILQDILLLHGLGIKLVIIPGTHVQIDELLTERGHQPRYAGAYRITDPEALAASMEAAGRVRLALEARLSRGPSIPILRRHGDTDRWHEVSVASGNFLAAKRRGVVNGIDFGATGEVKRIDTMRIKETLESNSIVILSNLGYSSTGEVLNCNTYEVATACAVALQADKMICLLDGPLLDDDCRLVRFMTLLEADKLIRERASESPAAADYVKAVAGQAYIQSLGLNGVSVGATEKNGKPGGLGIRTSYDANPGSRNGNKGTGTGFAIGGEERKSRLHGYLSELTAAVFVCRNGVRRVHILDTSVQGALLLELYTRDGIGTMVSSDSYEGTRPAKVGDVYGIMELLKPLEESGILVNRPRKQLEEEVPNYTVVERDGSIIACAALFPFTAERCGEVAAFAVAPECRGNGQGDTLLAYIEKKAMHMNLDRLFLLTTRTADWFVHRGFSECTVEYLPEQRRKRINFARGAKYYMKQLTRDGN</sequence>
<accession>A0ABD1YK16</accession>
<dbReference type="PANTHER" id="PTHR30602">
    <property type="entry name" value="AMINO-ACID ACETYLTRANSFERASE"/>
    <property type="match status" value="1"/>
</dbReference>
<dbReference type="InterPro" id="IPR001048">
    <property type="entry name" value="Asp/Glu/Uridylate_kinase"/>
</dbReference>
<evidence type="ECO:0000256" key="2">
    <source>
        <dbReference type="ARBA" id="ARBA00009145"/>
    </source>
</evidence>
<evidence type="ECO:0000313" key="11">
    <source>
        <dbReference type="EMBL" id="KAL2631097.1"/>
    </source>
</evidence>
<evidence type="ECO:0000256" key="6">
    <source>
        <dbReference type="ARBA" id="ARBA00022679"/>
    </source>
</evidence>
<dbReference type="HAMAP" id="MF_01105">
    <property type="entry name" value="N_acetyl_glu_synth"/>
    <property type="match status" value="1"/>
</dbReference>
<dbReference type="Pfam" id="PF00583">
    <property type="entry name" value="Acetyltransf_1"/>
    <property type="match status" value="1"/>
</dbReference>
<evidence type="ECO:0000259" key="10">
    <source>
        <dbReference type="PROSITE" id="PS51186"/>
    </source>
</evidence>
<comment type="caution">
    <text evidence="11">The sequence shown here is derived from an EMBL/GenBank/DDBJ whole genome shotgun (WGS) entry which is preliminary data.</text>
</comment>
<dbReference type="InterPro" id="IPR000182">
    <property type="entry name" value="GNAT_dom"/>
</dbReference>
<keyword evidence="5" id="KW-0028">Amino-acid biosynthesis</keyword>
<dbReference type="SUPFAM" id="SSF55729">
    <property type="entry name" value="Acyl-CoA N-acyltransferases (Nat)"/>
    <property type="match status" value="1"/>
</dbReference>
<gene>
    <name evidence="11" type="ORF">R1flu_015783</name>
</gene>
<dbReference type="InterPro" id="IPR016181">
    <property type="entry name" value="Acyl_CoA_acyltransferase"/>
</dbReference>
<evidence type="ECO:0000256" key="3">
    <source>
        <dbReference type="ARBA" id="ARBA00012697"/>
    </source>
</evidence>
<dbReference type="NCBIfam" id="TIGR01890">
    <property type="entry name" value="N-Ac-Glu-synth"/>
    <property type="match status" value="1"/>
</dbReference>
<dbReference type="PANTHER" id="PTHR30602:SF12">
    <property type="entry name" value="AMINO-ACID ACETYLTRANSFERASE NAGS1, CHLOROPLASTIC-RELATED"/>
    <property type="match status" value="1"/>
</dbReference>
<proteinExistence type="inferred from homology"/>
<evidence type="ECO:0000256" key="8">
    <source>
        <dbReference type="ARBA" id="ARBA00048372"/>
    </source>
</evidence>
<evidence type="ECO:0000256" key="4">
    <source>
        <dbReference type="ARBA" id="ARBA00022571"/>
    </source>
</evidence>
<dbReference type="Gene3D" id="3.40.630.30">
    <property type="match status" value="1"/>
</dbReference>
<dbReference type="Gene3D" id="3.40.1160.10">
    <property type="entry name" value="Acetylglutamate kinase-like"/>
    <property type="match status" value="1"/>
</dbReference>
<dbReference type="Proteomes" id="UP001605036">
    <property type="component" value="Unassembled WGS sequence"/>
</dbReference>
<evidence type="ECO:0000256" key="5">
    <source>
        <dbReference type="ARBA" id="ARBA00022605"/>
    </source>
</evidence>
<keyword evidence="7" id="KW-0012">Acyltransferase</keyword>
<feature type="region of interest" description="Disordered" evidence="9">
    <location>
        <begin position="398"/>
        <end position="417"/>
    </location>
</feature>